<gene>
    <name evidence="2" type="ORF">TWF730_004967</name>
</gene>
<feature type="region of interest" description="Disordered" evidence="1">
    <location>
        <begin position="34"/>
        <end position="61"/>
    </location>
</feature>
<dbReference type="Proteomes" id="UP001373714">
    <property type="component" value="Unassembled WGS sequence"/>
</dbReference>
<evidence type="ECO:0000256" key="1">
    <source>
        <dbReference type="SAM" id="MobiDB-lite"/>
    </source>
</evidence>
<keyword evidence="3" id="KW-1185">Reference proteome</keyword>
<accession>A0AAV9VGV0</accession>
<comment type="caution">
    <text evidence="2">The sequence shown here is derived from an EMBL/GenBank/DDBJ whole genome shotgun (WGS) entry which is preliminary data.</text>
</comment>
<protein>
    <submittedName>
        <fullName evidence="2">Uncharacterized protein</fullName>
    </submittedName>
</protein>
<dbReference type="EMBL" id="JAVHNS010000002">
    <property type="protein sequence ID" value="KAK6361225.1"/>
    <property type="molecule type" value="Genomic_DNA"/>
</dbReference>
<name>A0AAV9VGV0_9PEZI</name>
<evidence type="ECO:0000313" key="2">
    <source>
        <dbReference type="EMBL" id="KAK6361225.1"/>
    </source>
</evidence>
<evidence type="ECO:0000313" key="3">
    <source>
        <dbReference type="Proteomes" id="UP001373714"/>
    </source>
</evidence>
<dbReference type="AlphaFoldDB" id="A0AAV9VGV0"/>
<reference evidence="2 3" key="1">
    <citation type="submission" date="2019-10" db="EMBL/GenBank/DDBJ databases">
        <authorList>
            <person name="Palmer J.M."/>
        </authorList>
    </citation>
    <scope>NUCLEOTIDE SEQUENCE [LARGE SCALE GENOMIC DNA]</scope>
    <source>
        <strain evidence="2 3">TWF730</strain>
    </source>
</reference>
<proteinExistence type="predicted"/>
<sequence length="203" mass="22618">MASRPQEEENLLLDLYDDPKEEISLLDFEDAGTAVKPSVKVQPPQDLLSGSPPRDTGDMNINEGLKVPRFPESQSVSPTHHGSFVHTSSPFISADASSVTVVEPYCPDFWEMHPHLKGLGEREGKYRSLNEKSMGNPGVLTPKFATNLLKYKEGELCLHDGDFTRVHERWQQCAHCKSLQSRFVIECRGSKSSGQGSEIYQSV</sequence>
<organism evidence="2 3">
    <name type="scientific">Orbilia blumenaviensis</name>
    <dbReference type="NCBI Taxonomy" id="1796055"/>
    <lineage>
        <taxon>Eukaryota</taxon>
        <taxon>Fungi</taxon>
        <taxon>Dikarya</taxon>
        <taxon>Ascomycota</taxon>
        <taxon>Pezizomycotina</taxon>
        <taxon>Orbiliomycetes</taxon>
        <taxon>Orbiliales</taxon>
        <taxon>Orbiliaceae</taxon>
        <taxon>Orbilia</taxon>
    </lineage>
</organism>